<feature type="transmembrane region" description="Helical" evidence="1">
    <location>
        <begin position="148"/>
        <end position="171"/>
    </location>
</feature>
<dbReference type="RefSeq" id="XP_007417076.1">
    <property type="nucleotide sequence ID" value="XM_007417014.1"/>
</dbReference>
<gene>
    <name evidence="2" type="ORF">MELLADRAFT_73355</name>
</gene>
<dbReference type="HOGENOM" id="CLU_1299968_0_0_1"/>
<evidence type="ECO:0000313" key="2">
    <source>
        <dbReference type="EMBL" id="EGF99648.1"/>
    </source>
</evidence>
<keyword evidence="1" id="KW-1133">Transmembrane helix</keyword>
<reference evidence="3" key="1">
    <citation type="journal article" date="2011" name="Proc. Natl. Acad. Sci. U.S.A.">
        <title>Obligate biotrophy features unraveled by the genomic analysis of rust fungi.</title>
        <authorList>
            <person name="Duplessis S."/>
            <person name="Cuomo C.A."/>
            <person name="Lin Y.-C."/>
            <person name="Aerts A."/>
            <person name="Tisserant E."/>
            <person name="Veneault-Fourrey C."/>
            <person name="Joly D.L."/>
            <person name="Hacquard S."/>
            <person name="Amselem J."/>
            <person name="Cantarel B.L."/>
            <person name="Chiu R."/>
            <person name="Coutinho P.M."/>
            <person name="Feau N."/>
            <person name="Field M."/>
            <person name="Frey P."/>
            <person name="Gelhaye E."/>
            <person name="Goldberg J."/>
            <person name="Grabherr M.G."/>
            <person name="Kodira C.D."/>
            <person name="Kohler A."/>
            <person name="Kuees U."/>
            <person name="Lindquist E.A."/>
            <person name="Lucas S.M."/>
            <person name="Mago R."/>
            <person name="Mauceli E."/>
            <person name="Morin E."/>
            <person name="Murat C."/>
            <person name="Pangilinan J.L."/>
            <person name="Park R."/>
            <person name="Pearson M."/>
            <person name="Quesneville H."/>
            <person name="Rouhier N."/>
            <person name="Sakthikumar S."/>
            <person name="Salamov A.A."/>
            <person name="Schmutz J."/>
            <person name="Selles B."/>
            <person name="Shapiro H."/>
            <person name="Tanguay P."/>
            <person name="Tuskan G.A."/>
            <person name="Henrissat B."/>
            <person name="Van de Peer Y."/>
            <person name="Rouze P."/>
            <person name="Ellis J.G."/>
            <person name="Dodds P.N."/>
            <person name="Schein J.E."/>
            <person name="Zhong S."/>
            <person name="Hamelin R.C."/>
            <person name="Grigoriev I.V."/>
            <person name="Szabo L.J."/>
            <person name="Martin F."/>
        </authorList>
    </citation>
    <scope>NUCLEOTIDE SEQUENCE [LARGE SCALE GENOMIC DNA]</scope>
    <source>
        <strain evidence="3">98AG31 / pathotype 3-4-7</strain>
    </source>
</reference>
<evidence type="ECO:0000256" key="1">
    <source>
        <dbReference type="SAM" id="Phobius"/>
    </source>
</evidence>
<dbReference type="OrthoDB" id="2504034at2759"/>
<dbReference type="VEuPathDB" id="FungiDB:MELLADRAFT_73355"/>
<dbReference type="KEGG" id="mlr:MELLADRAFT_73355"/>
<keyword evidence="3" id="KW-1185">Reference proteome</keyword>
<proteinExistence type="predicted"/>
<dbReference type="AlphaFoldDB" id="F4S6W6"/>
<keyword evidence="1" id="KW-0812">Transmembrane</keyword>
<protein>
    <recommendedName>
        <fullName evidence="4">G-protein coupled receptors family 1 profile domain-containing protein</fullName>
    </recommendedName>
</protein>
<sequence length="212" mass="24320">MNGTFILLAITPNAPIIWGFIRINSEYLAIKTALAPIMNNLLRSAIDYSPNTYSQAMLIAQLLPAQAALPHLDNIQEYLRVPMACYLSSVVILSVAYLQFLYQLVKESRKFRIIAEVEREEETKSYLDDEADRIRYLNNRIRQQHDAVLQHVVMTYISTIVFIPVLIWMFIGSFQDAYIVKPHWWNIALIGLHGPYAVVTSISLFLLQKTTS</sequence>
<dbReference type="Proteomes" id="UP000001072">
    <property type="component" value="Unassembled WGS sequence"/>
</dbReference>
<dbReference type="InParanoid" id="F4S6W6"/>
<feature type="transmembrane region" description="Helical" evidence="1">
    <location>
        <begin position="81"/>
        <end position="102"/>
    </location>
</feature>
<keyword evidence="1" id="KW-0472">Membrane</keyword>
<name>F4S6W6_MELLP</name>
<evidence type="ECO:0000313" key="3">
    <source>
        <dbReference type="Proteomes" id="UP000001072"/>
    </source>
</evidence>
<evidence type="ECO:0008006" key="4">
    <source>
        <dbReference type="Google" id="ProtNLM"/>
    </source>
</evidence>
<organism evidence="3">
    <name type="scientific">Melampsora larici-populina (strain 98AG31 / pathotype 3-4-7)</name>
    <name type="common">Poplar leaf rust fungus</name>
    <dbReference type="NCBI Taxonomy" id="747676"/>
    <lineage>
        <taxon>Eukaryota</taxon>
        <taxon>Fungi</taxon>
        <taxon>Dikarya</taxon>
        <taxon>Basidiomycota</taxon>
        <taxon>Pucciniomycotina</taxon>
        <taxon>Pucciniomycetes</taxon>
        <taxon>Pucciniales</taxon>
        <taxon>Melampsoraceae</taxon>
        <taxon>Melampsora</taxon>
    </lineage>
</organism>
<accession>F4S6W6</accession>
<feature type="transmembrane region" description="Helical" evidence="1">
    <location>
        <begin position="183"/>
        <end position="207"/>
    </location>
</feature>
<dbReference type="GeneID" id="18932360"/>
<dbReference type="EMBL" id="GL883156">
    <property type="protein sequence ID" value="EGF99648.1"/>
    <property type="molecule type" value="Genomic_DNA"/>
</dbReference>